<evidence type="ECO:0000313" key="7">
    <source>
        <dbReference type="EMBL" id="MRS99294.1"/>
    </source>
</evidence>
<dbReference type="PROSITE" id="PS00687">
    <property type="entry name" value="ALDEHYDE_DEHYDR_GLU"/>
    <property type="match status" value="1"/>
</dbReference>
<accession>A0A7X2HMK6</accession>
<feature type="domain" description="Aldehyde dehydrogenase" evidence="6">
    <location>
        <begin position="20"/>
        <end position="479"/>
    </location>
</feature>
<dbReference type="CDD" id="cd07093">
    <property type="entry name" value="ALDH_F8_HMSADH"/>
    <property type="match status" value="1"/>
</dbReference>
<proteinExistence type="inferred from homology"/>
<dbReference type="InterPro" id="IPR029510">
    <property type="entry name" value="Ald_DH_CS_GLU"/>
</dbReference>
<reference evidence="7 8" key="1">
    <citation type="submission" date="2019-11" db="EMBL/GenBank/DDBJ databases">
        <title>Phenotypic characterization of an OXA-22 and OXA-60 co-producing Ralstonia pickettii clinical strain.</title>
        <authorList>
            <person name="He F."/>
        </authorList>
    </citation>
    <scope>NUCLEOTIDE SEQUENCE [LARGE SCALE GENOMIC DNA]</scope>
    <source>
        <strain evidence="7 8">PSLESD1</strain>
    </source>
</reference>
<feature type="active site" evidence="4">
    <location>
        <position position="249"/>
    </location>
</feature>
<dbReference type="InterPro" id="IPR015590">
    <property type="entry name" value="Aldehyde_DH_dom"/>
</dbReference>
<gene>
    <name evidence="7" type="primary">hpaE</name>
    <name evidence="7" type="ORF">GJQ57_11610</name>
</gene>
<dbReference type="PANTHER" id="PTHR43720">
    <property type="entry name" value="2-AMINOMUCONIC SEMIALDEHYDE DEHYDROGENASE"/>
    <property type="match status" value="1"/>
</dbReference>
<dbReference type="NCBIfam" id="TIGR02299">
    <property type="entry name" value="HpaE"/>
    <property type="match status" value="1"/>
</dbReference>
<dbReference type="RefSeq" id="WP_154206916.1">
    <property type="nucleotide sequence ID" value="NZ_WJYN01000004.1"/>
</dbReference>
<keyword evidence="2 5" id="KW-0560">Oxidoreductase</keyword>
<sequence length="493" mass="53275">MSRVNMDPVKHWIDGRQVDSAERFVTTNPATGEAITEVASGGEAEINAAVAAAKAAFPAWANTPAKQRAKLMRRLGELIEQNVPHLAALETMDTGLPIAQTSKQLIPRASENFHFFAEVCTQVNGRTYPVDDQMLNYTLYQPVGVCALISPWNVPFMTATWKVAPCLALGNTAVLKMSELSPLTADQLGRLALEAGIPPGVLNVVQGYGATAGDALVRHPDVRVVSFTGGTTTGKRIMERAGLKKFSMELGGKSPVLVFDDADLDRALDASLFTIFSINGERCTAGSRIFVQESVYDDFVRKFAERAKRLVVGDPADEKTHVGSMITRAHWEKVTGYIRLGEQEGAKILAGGADKPAGLPGHLQNGNFVAPTVLANVDNRMRVAQEEIFGPVACLIPFKDEADGLKLANDVEYGLASYIWTQDVGKVHRVARGIEAGMVFVNSQNVRDLRQPFGGVKASGTGREGGEYSLEVFAEIKNVCISMGSHHIPRWGV</sequence>
<comment type="caution">
    <text evidence="7">The sequence shown here is derived from an EMBL/GenBank/DDBJ whole genome shotgun (WGS) entry which is preliminary data.</text>
</comment>
<keyword evidence="3" id="KW-0520">NAD</keyword>
<evidence type="ECO:0000256" key="1">
    <source>
        <dbReference type="ARBA" id="ARBA00009986"/>
    </source>
</evidence>
<evidence type="ECO:0000256" key="4">
    <source>
        <dbReference type="PROSITE-ProRule" id="PRU10007"/>
    </source>
</evidence>
<name>A0A7X2HMK6_RALPI</name>
<evidence type="ECO:0000259" key="6">
    <source>
        <dbReference type="Pfam" id="PF00171"/>
    </source>
</evidence>
<dbReference type="PROSITE" id="PS00070">
    <property type="entry name" value="ALDEHYDE_DEHYDR_CYS"/>
    <property type="match status" value="1"/>
</dbReference>
<organism evidence="7 8">
    <name type="scientific">Ralstonia pickettii</name>
    <name type="common">Burkholderia pickettii</name>
    <dbReference type="NCBI Taxonomy" id="329"/>
    <lineage>
        <taxon>Bacteria</taxon>
        <taxon>Pseudomonadati</taxon>
        <taxon>Pseudomonadota</taxon>
        <taxon>Betaproteobacteria</taxon>
        <taxon>Burkholderiales</taxon>
        <taxon>Burkholderiaceae</taxon>
        <taxon>Ralstonia</taxon>
    </lineage>
</organism>
<dbReference type="FunFam" id="3.40.309.10:FF:000012">
    <property type="entry name" value="Betaine aldehyde dehydrogenase"/>
    <property type="match status" value="1"/>
</dbReference>
<dbReference type="Gene3D" id="3.40.309.10">
    <property type="entry name" value="Aldehyde Dehydrogenase, Chain A, domain 2"/>
    <property type="match status" value="1"/>
</dbReference>
<dbReference type="GO" id="GO:0004030">
    <property type="term" value="F:aldehyde dehydrogenase [NAD(P)+] activity"/>
    <property type="evidence" value="ECO:0007669"/>
    <property type="project" value="UniProtKB-ARBA"/>
</dbReference>
<dbReference type="SUPFAM" id="SSF53720">
    <property type="entry name" value="ALDH-like"/>
    <property type="match status" value="1"/>
</dbReference>
<evidence type="ECO:0000256" key="2">
    <source>
        <dbReference type="ARBA" id="ARBA00023002"/>
    </source>
</evidence>
<dbReference type="Proteomes" id="UP000441032">
    <property type="component" value="Unassembled WGS sequence"/>
</dbReference>
<protein>
    <submittedName>
        <fullName evidence="7">5-carboxymethyl-2-hydroxymuconate semialdehyde dehydrogenase</fullName>
    </submittedName>
</protein>
<dbReference type="InterPro" id="IPR016160">
    <property type="entry name" value="Ald_DH_CS_CYS"/>
</dbReference>
<dbReference type="InterPro" id="IPR016163">
    <property type="entry name" value="Ald_DH_C"/>
</dbReference>
<dbReference type="InterPro" id="IPR016161">
    <property type="entry name" value="Ald_DH/histidinol_DH"/>
</dbReference>
<dbReference type="Gene3D" id="3.40.605.10">
    <property type="entry name" value="Aldehyde Dehydrogenase, Chain A, domain 1"/>
    <property type="match status" value="1"/>
</dbReference>
<dbReference type="FunFam" id="3.40.605.10:FF:000001">
    <property type="entry name" value="Aldehyde dehydrogenase 1"/>
    <property type="match status" value="1"/>
</dbReference>
<evidence type="ECO:0000313" key="8">
    <source>
        <dbReference type="Proteomes" id="UP000441032"/>
    </source>
</evidence>
<dbReference type="InterPro" id="IPR011985">
    <property type="entry name" value="DH_HpaE"/>
</dbReference>
<dbReference type="GO" id="GO:1901023">
    <property type="term" value="P:4-hydroxyphenylacetate catabolic process"/>
    <property type="evidence" value="ECO:0007669"/>
    <property type="project" value="InterPro"/>
</dbReference>
<dbReference type="AlphaFoldDB" id="A0A7X2HMK6"/>
<dbReference type="InterPro" id="IPR016162">
    <property type="entry name" value="Ald_DH_N"/>
</dbReference>
<dbReference type="GO" id="GO:0018480">
    <property type="term" value="F:5-carboxymethyl-2-hydroxymuconic-semialdehyde dehydrogenase activity"/>
    <property type="evidence" value="ECO:0007669"/>
    <property type="project" value="InterPro"/>
</dbReference>
<evidence type="ECO:0000256" key="5">
    <source>
        <dbReference type="RuleBase" id="RU003345"/>
    </source>
</evidence>
<dbReference type="Pfam" id="PF00171">
    <property type="entry name" value="Aldedh"/>
    <property type="match status" value="1"/>
</dbReference>
<evidence type="ECO:0000256" key="3">
    <source>
        <dbReference type="ARBA" id="ARBA00023027"/>
    </source>
</evidence>
<dbReference type="PANTHER" id="PTHR43720:SF2">
    <property type="entry name" value="2-AMINOMUCONIC SEMIALDEHYDE DEHYDROGENASE"/>
    <property type="match status" value="1"/>
</dbReference>
<comment type="similarity">
    <text evidence="1 5">Belongs to the aldehyde dehydrogenase family.</text>
</comment>
<dbReference type="EMBL" id="WJYN01000004">
    <property type="protein sequence ID" value="MRS99294.1"/>
    <property type="molecule type" value="Genomic_DNA"/>
</dbReference>